<feature type="compositionally biased region" description="Low complexity" evidence="1">
    <location>
        <begin position="704"/>
        <end position="722"/>
    </location>
</feature>
<feature type="compositionally biased region" description="Low complexity" evidence="1">
    <location>
        <begin position="655"/>
        <end position="668"/>
    </location>
</feature>
<protein>
    <recommendedName>
        <fullName evidence="4">Myb-like domain-containing protein</fullName>
    </recommendedName>
</protein>
<feature type="compositionally biased region" description="Low complexity" evidence="1">
    <location>
        <begin position="292"/>
        <end position="311"/>
    </location>
</feature>
<dbReference type="SUPFAM" id="SSF116846">
    <property type="entry name" value="MIT domain"/>
    <property type="match status" value="1"/>
</dbReference>
<feature type="compositionally biased region" description="Polar residues" evidence="1">
    <location>
        <begin position="312"/>
        <end position="322"/>
    </location>
</feature>
<feature type="compositionally biased region" description="Polar residues" evidence="1">
    <location>
        <begin position="669"/>
        <end position="679"/>
    </location>
</feature>
<organism evidence="2 3">
    <name type="scientific">Letharia lupina</name>
    <dbReference type="NCBI Taxonomy" id="560253"/>
    <lineage>
        <taxon>Eukaryota</taxon>
        <taxon>Fungi</taxon>
        <taxon>Dikarya</taxon>
        <taxon>Ascomycota</taxon>
        <taxon>Pezizomycotina</taxon>
        <taxon>Lecanoromycetes</taxon>
        <taxon>OSLEUM clade</taxon>
        <taxon>Lecanoromycetidae</taxon>
        <taxon>Lecanorales</taxon>
        <taxon>Lecanorineae</taxon>
        <taxon>Parmeliaceae</taxon>
        <taxon>Letharia</taxon>
    </lineage>
</organism>
<evidence type="ECO:0000313" key="2">
    <source>
        <dbReference type="EMBL" id="KAF6225642.1"/>
    </source>
</evidence>
<dbReference type="AlphaFoldDB" id="A0A8H6CLL9"/>
<evidence type="ECO:0000313" key="3">
    <source>
        <dbReference type="Proteomes" id="UP000593566"/>
    </source>
</evidence>
<feature type="compositionally biased region" description="Basic and acidic residues" evidence="1">
    <location>
        <begin position="99"/>
        <end position="113"/>
    </location>
</feature>
<reference evidence="2 3" key="1">
    <citation type="journal article" date="2020" name="Genomics">
        <title>Complete, high-quality genomes from long-read metagenomic sequencing of two wolf lichen thalli reveals enigmatic genome architecture.</title>
        <authorList>
            <person name="McKenzie S.K."/>
            <person name="Walston R.F."/>
            <person name="Allen J.L."/>
        </authorList>
    </citation>
    <scope>NUCLEOTIDE SEQUENCE [LARGE SCALE GENOMIC DNA]</scope>
    <source>
        <strain evidence="2">WasteWater1</strain>
    </source>
</reference>
<feature type="region of interest" description="Disordered" evidence="1">
    <location>
        <begin position="640"/>
        <end position="754"/>
    </location>
</feature>
<evidence type="ECO:0008006" key="4">
    <source>
        <dbReference type="Google" id="ProtNLM"/>
    </source>
</evidence>
<accession>A0A8H6CLL9</accession>
<keyword evidence="3" id="KW-1185">Reference proteome</keyword>
<dbReference type="RefSeq" id="XP_037154351.1">
    <property type="nucleotide sequence ID" value="XM_037300503.1"/>
</dbReference>
<dbReference type="Proteomes" id="UP000593566">
    <property type="component" value="Unassembled WGS sequence"/>
</dbReference>
<name>A0A8H6CLL9_9LECA</name>
<feature type="region of interest" description="Disordered" evidence="1">
    <location>
        <begin position="571"/>
        <end position="592"/>
    </location>
</feature>
<dbReference type="InterPro" id="IPR036181">
    <property type="entry name" value="MIT_dom_sf"/>
</dbReference>
<comment type="caution">
    <text evidence="2">The sequence shown here is derived from an EMBL/GenBank/DDBJ whole genome shotgun (WGS) entry which is preliminary data.</text>
</comment>
<evidence type="ECO:0000256" key="1">
    <source>
        <dbReference type="SAM" id="MobiDB-lite"/>
    </source>
</evidence>
<proteinExistence type="predicted"/>
<sequence length="754" mass="82524">MFERKRPEALKSPMSSHTEANFVHNDINSHVTHVQPSTNGANYDVLTGSYIEAGQRMNARIPYHQPTSAMDGVPHEQEGFTPVRAAARVRRQSSLDDEPSSRAKMWDPVKDCSDPNTGEADLPGFSPAPDNSSERLTDSTISGVAPMGLHFCHGDHLYGQAQDNRQQFATRGASMGLLTYPQPHAMASGSQGSASMGSLPFQGGHPFDQFQGSRQHQSRYEGLTILPPHLRETSVQNGQQSLESITRGADLMGMQPHLPGCLHGHSQENGKGFKDMESRMPISMASHESGRPPRSSPSTSSNPSTQKSSDSQQANRLQRQDPSVSMFQAWSVARYAQSMDQQSNYTEAVHGYEQACVLLQELIIRSWSFEERMECNKARNIYQARLDVLSRVLAANQKHTLLEQDDQQEDDGQGGGKPQYSLFEDWALCHKDGEDLSWQEVAEKPMFKGKRKHRSLSQRKHTIGKMGPSYHEAEKPWTEEENQKLCALGDAGKTLGDIHRKFPSRNAERCLNQYFHLKGHNIIGRSDTRTSHQTPELYPLSTQHTHTSSVVAGHRAYCLHSSASVIDPVSHRQSIATAPQQSHPGSPTSSKNIASIFAPRCQTPGTPASLSSFTSGEAANYPTAPLPLNNAAFAATLTPRTQGSFRPSRQPRLAGQSSSSFHSGAKGSNYPTPSMSLDNPLSREAVGNESTDGLLTSRHQRPATSSSVNTPTDSTPPTSVTTSPPPEIHDPPDCQSAAANGVRKSRRTAHPETP</sequence>
<feature type="region of interest" description="Disordered" evidence="1">
    <location>
        <begin position="284"/>
        <end position="322"/>
    </location>
</feature>
<dbReference type="GeneID" id="59338037"/>
<feature type="compositionally biased region" description="Basic residues" evidence="1">
    <location>
        <begin position="449"/>
        <end position="463"/>
    </location>
</feature>
<feature type="region of interest" description="Disordered" evidence="1">
    <location>
        <begin position="87"/>
        <end position="137"/>
    </location>
</feature>
<dbReference type="EMBL" id="JACCJB010000007">
    <property type="protein sequence ID" value="KAF6225642.1"/>
    <property type="molecule type" value="Genomic_DNA"/>
</dbReference>
<feature type="region of interest" description="Disordered" evidence="1">
    <location>
        <begin position="449"/>
        <end position="471"/>
    </location>
</feature>
<gene>
    <name evidence="2" type="ORF">HO133_009642</name>
</gene>